<dbReference type="Proteomes" id="UP000275368">
    <property type="component" value="Chromosome"/>
</dbReference>
<accession>A0A3G9JQB6</accession>
<dbReference type="OrthoDB" id="9803907at2"/>
<dbReference type="Gene3D" id="3.30.1490.20">
    <property type="entry name" value="ATP-grasp fold, A domain"/>
    <property type="match status" value="1"/>
</dbReference>
<dbReference type="InterPro" id="IPR048764">
    <property type="entry name" value="PylC_N"/>
</dbReference>
<evidence type="ECO:0000313" key="3">
    <source>
        <dbReference type="EMBL" id="BBH25014.1"/>
    </source>
</evidence>
<dbReference type="GO" id="GO:0005524">
    <property type="term" value="F:ATP binding"/>
    <property type="evidence" value="ECO:0007669"/>
    <property type="project" value="UniProtKB-UniRule"/>
</dbReference>
<sequence>MGDNQTLNLLITSAGGISGTFLIRHLLDHPIDNCHYNIVAVDSDEHSLARYMSPTFYHVPKCNDPRYEKVIYDIIIKENIHMIFPVTSYDTPFYAKHKNKLSSMGVKLLVCDSTTHELLHNKKKMYALMSSIGVPTPLVYENQGNIHYPAMIKACESSGSVGVHKLESSVDRQYWTSKLKEYVITDYVHGKEFTVDCLFDQNGKLIIYSTRERKKVHGGGVVISKKVETAEAVKEILKTLESHLSLIGPVNFQYILDENNHIFLTDFNTRFASGGLPLTIAAGNDIPNVMVQLMLGLPTNAAANKKEIFGLMMYRYYHEFFVEEE</sequence>
<evidence type="ECO:0000313" key="4">
    <source>
        <dbReference type="Proteomes" id="UP000275368"/>
    </source>
</evidence>
<name>A0A3G9JQB6_9BACL</name>
<protein>
    <recommendedName>
        <fullName evidence="2">ATP-grasp domain-containing protein</fullName>
    </recommendedName>
</protein>
<evidence type="ECO:0000256" key="1">
    <source>
        <dbReference type="PROSITE-ProRule" id="PRU00409"/>
    </source>
</evidence>
<dbReference type="Pfam" id="PF15632">
    <property type="entry name" value="ATPgrasp_Ter"/>
    <property type="match status" value="1"/>
</dbReference>
<dbReference type="Gene3D" id="3.30.470.20">
    <property type="entry name" value="ATP-grasp fold, B domain"/>
    <property type="match status" value="1"/>
</dbReference>
<dbReference type="Gene3D" id="3.40.50.20">
    <property type="match status" value="1"/>
</dbReference>
<dbReference type="InterPro" id="IPR011761">
    <property type="entry name" value="ATP-grasp"/>
</dbReference>
<dbReference type="EMBL" id="AP019308">
    <property type="protein sequence ID" value="BBH25014.1"/>
    <property type="molecule type" value="Genomic_DNA"/>
</dbReference>
<dbReference type="RefSeq" id="WP_125665598.1">
    <property type="nucleotide sequence ID" value="NZ_AP019308.1"/>
</dbReference>
<dbReference type="InterPro" id="IPR013815">
    <property type="entry name" value="ATP_grasp_subdomain_1"/>
</dbReference>
<dbReference type="KEGG" id="pbk:Back11_63590"/>
<dbReference type="SUPFAM" id="SSF56059">
    <property type="entry name" value="Glutathione synthetase ATP-binding domain-like"/>
    <property type="match status" value="1"/>
</dbReference>
<organism evidence="3 4">
    <name type="scientific">Paenibacillus baekrokdamisoli</name>
    <dbReference type="NCBI Taxonomy" id="1712516"/>
    <lineage>
        <taxon>Bacteria</taxon>
        <taxon>Bacillati</taxon>
        <taxon>Bacillota</taxon>
        <taxon>Bacilli</taxon>
        <taxon>Bacillales</taxon>
        <taxon>Paenibacillaceae</taxon>
        <taxon>Paenibacillus</taxon>
    </lineage>
</organism>
<dbReference type="PROSITE" id="PS50975">
    <property type="entry name" value="ATP_GRASP"/>
    <property type="match status" value="1"/>
</dbReference>
<dbReference type="AlphaFoldDB" id="A0A3G9JQB6"/>
<keyword evidence="4" id="KW-1185">Reference proteome</keyword>
<dbReference type="GO" id="GO:0046872">
    <property type="term" value="F:metal ion binding"/>
    <property type="evidence" value="ECO:0007669"/>
    <property type="project" value="InterPro"/>
</dbReference>
<reference evidence="3 4" key="1">
    <citation type="submission" date="2018-11" db="EMBL/GenBank/DDBJ databases">
        <title>Complete genome sequence of Paenibacillus baekrokdamisoli strain KCTC 33723.</title>
        <authorList>
            <person name="Kang S.W."/>
            <person name="Lee K.C."/>
            <person name="Kim K.K."/>
            <person name="Kim J.S."/>
            <person name="Kim D.S."/>
            <person name="Ko S.H."/>
            <person name="Yang S.H."/>
            <person name="Lee J.S."/>
        </authorList>
    </citation>
    <scope>NUCLEOTIDE SEQUENCE [LARGE SCALE GENOMIC DNA]</scope>
    <source>
        <strain evidence="3 4">KCTC 33723</strain>
    </source>
</reference>
<proteinExistence type="predicted"/>
<gene>
    <name evidence="3" type="ORF">Back11_63590</name>
</gene>
<keyword evidence="1" id="KW-0547">Nucleotide-binding</keyword>
<evidence type="ECO:0000259" key="2">
    <source>
        <dbReference type="PROSITE" id="PS50975"/>
    </source>
</evidence>
<dbReference type="Pfam" id="PF21360">
    <property type="entry name" value="PylC-like_N"/>
    <property type="match status" value="1"/>
</dbReference>
<feature type="domain" description="ATP-grasp" evidence="2">
    <location>
        <begin position="116"/>
        <end position="295"/>
    </location>
</feature>
<keyword evidence="1" id="KW-0067">ATP-binding</keyword>